<name>A0AAD3P7R2_NEPGR</name>
<proteinExistence type="predicted"/>
<evidence type="ECO:0000313" key="1">
    <source>
        <dbReference type="EMBL" id="GMH00957.1"/>
    </source>
</evidence>
<organism evidence="1 2">
    <name type="scientific">Nepenthes gracilis</name>
    <name type="common">Slender pitcher plant</name>
    <dbReference type="NCBI Taxonomy" id="150966"/>
    <lineage>
        <taxon>Eukaryota</taxon>
        <taxon>Viridiplantae</taxon>
        <taxon>Streptophyta</taxon>
        <taxon>Embryophyta</taxon>
        <taxon>Tracheophyta</taxon>
        <taxon>Spermatophyta</taxon>
        <taxon>Magnoliopsida</taxon>
        <taxon>eudicotyledons</taxon>
        <taxon>Gunneridae</taxon>
        <taxon>Pentapetalae</taxon>
        <taxon>Caryophyllales</taxon>
        <taxon>Nepenthaceae</taxon>
        <taxon>Nepenthes</taxon>
    </lineage>
</organism>
<accession>A0AAD3P7R2</accession>
<dbReference type="EMBL" id="BSYO01000002">
    <property type="protein sequence ID" value="GMH00957.1"/>
    <property type="molecule type" value="Genomic_DNA"/>
</dbReference>
<dbReference type="Proteomes" id="UP001279734">
    <property type="component" value="Unassembled WGS sequence"/>
</dbReference>
<dbReference type="AlphaFoldDB" id="A0AAD3P7R2"/>
<evidence type="ECO:0000313" key="2">
    <source>
        <dbReference type="Proteomes" id="UP001279734"/>
    </source>
</evidence>
<comment type="caution">
    <text evidence="1">The sequence shown here is derived from an EMBL/GenBank/DDBJ whole genome shotgun (WGS) entry which is preliminary data.</text>
</comment>
<keyword evidence="2" id="KW-1185">Reference proteome</keyword>
<gene>
    <name evidence="1" type="ORF">Nepgr_002796</name>
</gene>
<protein>
    <submittedName>
        <fullName evidence="1">Uncharacterized protein</fullName>
    </submittedName>
</protein>
<sequence length="112" mass="12072">MLPCLQTPLLERQLCDCGLASSLTTSRKGSLLTGRRSSFGPLGSCTRKLPILLAAGKKSLAEVLCSGHQLGTTWKACYPDFTKVSLTCTRVGQLDYHCDLEVGRLLPGALLY</sequence>
<reference evidence="1" key="1">
    <citation type="submission" date="2023-05" db="EMBL/GenBank/DDBJ databases">
        <title>Nepenthes gracilis genome sequencing.</title>
        <authorList>
            <person name="Fukushima K."/>
        </authorList>
    </citation>
    <scope>NUCLEOTIDE SEQUENCE</scope>
    <source>
        <strain evidence="1">SING2019-196</strain>
    </source>
</reference>